<evidence type="ECO:0000313" key="10">
    <source>
        <dbReference type="EMBL" id="MBK0421578.1"/>
    </source>
</evidence>
<gene>
    <name evidence="10" type="ORF">JD292_05780</name>
</gene>
<dbReference type="AlphaFoldDB" id="A0A934UXQ6"/>
<sequence>MRGLGRSVAAASTALLLLVTGGVGAAMAAPPYATTATVTNIQFVNNTVTSGSSAEMTADWTLPDNPSSPAGFTIALPPELAGRGDTFTIKAQDTGATIATCVAQPTQLVCDFDSAYISDNSRNLKGNVNFWVKVNKTVTQTQEETFEVGGQTVKVNVSPSTETCGTNCDFVWNYKKDGSYDYAKDEVDWYVHVEAPLGGMAGGLNVEVRDTPGPNQELIVNDSTPELQRTNEIGPRPGDGATRPINWQLVPRSEYTVDPTTGVVKFTTQQGYYYQVEYRTKVTNPGQATEYTNTAEFAINGQTDGSANGLVRYAGGGGTGIGENVGVFQITKKVEGNAVNLPADLKFTGDYVVNVPDSAALTGSFEVAANGTWKSPEFPRGSTVTLMEVKPTSPANIAWGEPTFSQNNFTLEGGKLAEVVLTNKADVKVGNFSAAKSLEGTAGALDLVPSDAQFVLDYSYPAGVGFPAGSGTLTVGADGKPVTSGDLPVGANVTVTEQTPAPVEGLAWGKPVISPENFTVADGTAVEVKVTNPVTETLGGFSLKKSVSGGASGLVPEGTLFTVDYTWTTDDGKTGSGTVEVPAGGDPVTVEGVPAGAVVTLTEKAADPIAGVDWLDPVFSENGFTVLPGTVIAIDLDNPTQLRQGAIGIRKAIEGNGSTLIPADTQFTVEYSYPAGTGFEAGSGEIVVRADGVVVQSDPIPYGATVTLKELTPGAVPGVTWTGGTFDIENVTAGDGTVQNVVLTNTYEKTPEKPTKPTTPTTPEKPAQPGLPVTGAEDGALLGLAGVAGLMLAAGVTLMARKRIASRR</sequence>
<feature type="domain" description="Gram-positive cocci surface proteins LPxTG" evidence="9">
    <location>
        <begin position="771"/>
        <end position="808"/>
    </location>
</feature>
<reference evidence="10" key="1">
    <citation type="submission" date="2020-12" db="EMBL/GenBank/DDBJ databases">
        <title>Leucobacter sp. CAS2, isolated from Chromium sludge.</title>
        <authorList>
            <person name="Xu Z."/>
        </authorList>
    </citation>
    <scope>NUCLEOTIDE SEQUENCE</scope>
    <source>
        <strain evidence="10">CSA2</strain>
    </source>
</reference>
<evidence type="ECO:0000256" key="5">
    <source>
        <dbReference type="ARBA" id="ARBA00023088"/>
    </source>
</evidence>
<feature type="compositionally biased region" description="Low complexity" evidence="6">
    <location>
        <begin position="756"/>
        <end position="765"/>
    </location>
</feature>
<dbReference type="Pfam" id="PF19407">
    <property type="entry name" value="DUF5979"/>
    <property type="match status" value="4"/>
</dbReference>
<keyword evidence="2" id="KW-0134">Cell wall</keyword>
<keyword evidence="7" id="KW-0812">Transmembrane</keyword>
<keyword evidence="3" id="KW-0964">Secreted</keyword>
<evidence type="ECO:0000256" key="3">
    <source>
        <dbReference type="ARBA" id="ARBA00022525"/>
    </source>
</evidence>
<dbReference type="Gene3D" id="2.60.40.740">
    <property type="match status" value="1"/>
</dbReference>
<evidence type="ECO:0000256" key="6">
    <source>
        <dbReference type="SAM" id="MobiDB-lite"/>
    </source>
</evidence>
<dbReference type="InterPro" id="IPR019931">
    <property type="entry name" value="LPXTG_anchor"/>
</dbReference>
<feature type="transmembrane region" description="Helical" evidence="7">
    <location>
        <begin position="779"/>
        <end position="800"/>
    </location>
</feature>
<dbReference type="Proteomes" id="UP000618733">
    <property type="component" value="Unassembled WGS sequence"/>
</dbReference>
<comment type="caution">
    <text evidence="10">The sequence shown here is derived from an EMBL/GenBank/DDBJ whole genome shotgun (WGS) entry which is preliminary data.</text>
</comment>
<evidence type="ECO:0000256" key="4">
    <source>
        <dbReference type="ARBA" id="ARBA00022729"/>
    </source>
</evidence>
<accession>A0A934UXQ6</accession>
<feature type="chain" id="PRO_5039290097" description="Gram-positive cocci surface proteins LPxTG domain-containing protein" evidence="8">
    <location>
        <begin position="29"/>
        <end position="808"/>
    </location>
</feature>
<evidence type="ECO:0000256" key="1">
    <source>
        <dbReference type="ARBA" id="ARBA00004168"/>
    </source>
</evidence>
<dbReference type="Pfam" id="PF17961">
    <property type="entry name" value="Big_8"/>
    <property type="match status" value="1"/>
</dbReference>
<keyword evidence="7" id="KW-0472">Membrane</keyword>
<evidence type="ECO:0000256" key="2">
    <source>
        <dbReference type="ARBA" id="ARBA00022512"/>
    </source>
</evidence>
<evidence type="ECO:0000256" key="8">
    <source>
        <dbReference type="SAM" id="SignalP"/>
    </source>
</evidence>
<protein>
    <recommendedName>
        <fullName evidence="9">Gram-positive cocci surface proteins LPxTG domain-containing protein</fullName>
    </recommendedName>
</protein>
<dbReference type="InterPro" id="IPR008966">
    <property type="entry name" value="Adhesion_dom_sf"/>
</dbReference>
<dbReference type="SUPFAM" id="SSF49401">
    <property type="entry name" value="Bacterial adhesins"/>
    <property type="match status" value="2"/>
</dbReference>
<dbReference type="InterPro" id="IPR041171">
    <property type="entry name" value="SDR_Ig"/>
</dbReference>
<keyword evidence="4 8" id="KW-0732">Signal</keyword>
<feature type="signal peptide" evidence="8">
    <location>
        <begin position="1"/>
        <end position="28"/>
    </location>
</feature>
<dbReference type="InterPro" id="IPR046022">
    <property type="entry name" value="DUF5979"/>
</dbReference>
<proteinExistence type="predicted"/>
<dbReference type="RefSeq" id="WP_200131792.1">
    <property type="nucleotide sequence ID" value="NZ_JAEHOI010000005.1"/>
</dbReference>
<dbReference type="Gene3D" id="2.60.40.1280">
    <property type="match status" value="1"/>
</dbReference>
<evidence type="ECO:0000259" key="9">
    <source>
        <dbReference type="PROSITE" id="PS50847"/>
    </source>
</evidence>
<evidence type="ECO:0000256" key="7">
    <source>
        <dbReference type="SAM" id="Phobius"/>
    </source>
</evidence>
<dbReference type="PROSITE" id="PS50847">
    <property type="entry name" value="GRAM_POS_ANCHORING"/>
    <property type="match status" value="1"/>
</dbReference>
<dbReference type="GO" id="GO:0007155">
    <property type="term" value="P:cell adhesion"/>
    <property type="evidence" value="ECO:0007669"/>
    <property type="project" value="InterPro"/>
</dbReference>
<keyword evidence="5" id="KW-0572">Peptidoglycan-anchor</keyword>
<keyword evidence="11" id="KW-1185">Reference proteome</keyword>
<dbReference type="InterPro" id="IPR011252">
    <property type="entry name" value="Fibrogen-bd_dom1"/>
</dbReference>
<comment type="subcellular location">
    <subcellularLocation>
        <location evidence="1">Secreted</location>
        <location evidence="1">Cell wall</location>
        <topology evidence="1">Peptidoglycan-anchor</topology>
    </subcellularLocation>
</comment>
<feature type="region of interest" description="Disordered" evidence="6">
    <location>
        <begin position="747"/>
        <end position="774"/>
    </location>
</feature>
<organism evidence="10 11">
    <name type="scientific">Leucobacter edaphi</name>
    <dbReference type="NCBI Taxonomy" id="2796472"/>
    <lineage>
        <taxon>Bacteria</taxon>
        <taxon>Bacillati</taxon>
        <taxon>Actinomycetota</taxon>
        <taxon>Actinomycetes</taxon>
        <taxon>Micrococcales</taxon>
        <taxon>Microbacteriaceae</taxon>
        <taxon>Leucobacter</taxon>
    </lineage>
</organism>
<keyword evidence="7" id="KW-1133">Transmembrane helix</keyword>
<dbReference type="EMBL" id="JAEHOI010000005">
    <property type="protein sequence ID" value="MBK0421578.1"/>
    <property type="molecule type" value="Genomic_DNA"/>
</dbReference>
<name>A0A934UXQ6_9MICO</name>
<evidence type="ECO:0000313" key="11">
    <source>
        <dbReference type="Proteomes" id="UP000618733"/>
    </source>
</evidence>